<dbReference type="SUPFAM" id="SSF53218">
    <property type="entry name" value="Molybdenum cofactor biosynthesis proteins"/>
    <property type="match status" value="1"/>
</dbReference>
<dbReference type="NCBIfam" id="TIGR00177">
    <property type="entry name" value="molyb_syn"/>
    <property type="match status" value="1"/>
</dbReference>
<name>A0A5C5XZA9_9PLAN</name>
<dbReference type="PANTHER" id="PTHR13939">
    <property type="entry name" value="NICOTINAMIDE-NUCLEOTIDE AMIDOHYDROLASE PNCC"/>
    <property type="match status" value="1"/>
</dbReference>
<evidence type="ECO:0000313" key="3">
    <source>
        <dbReference type="Proteomes" id="UP000317238"/>
    </source>
</evidence>
<keyword evidence="3" id="KW-1185">Reference proteome</keyword>
<proteinExistence type="predicted"/>
<sequence>MSHLNAEVISIGDEMTSGARLDTNAQWISRRLGELGVSVEFHTTVGDNLQDNIDVFAAAVQRADTIVCTGGLGPTQDDLTRQAMADLVGQPLELRESSLQHIESMFARRGREMPQRNRLQAMFPPSADEIVNPQGTAPGVDLAVDREGRIPSRIFALPGVPAEMKTMFDQTVAPRIAAMAGGDTVIRHHVMRFFGTGESDMEQQLGDMIARDRQPRVGITVSAATISLRITATGSSQEQCDEAIRETEAEIMRRVGHYYFGSGENFEQHHAVDQMLRSAGQSLLVIEFGFAAPLGDWFAALGETPAYRGGLSLAVTDDVIKLAEGDDWVASARTLADRFGATHVLAVDRYPSLELHDDRPLPAADVRIIVLSGEDGYQEKTVTLGGHPSIVQPRFAKAALAFLRSTLSATS</sequence>
<feature type="domain" description="MoaB/Mog" evidence="1">
    <location>
        <begin position="7"/>
        <end position="178"/>
    </location>
</feature>
<reference evidence="2 3" key="1">
    <citation type="submission" date="2019-02" db="EMBL/GenBank/DDBJ databases">
        <title>Deep-cultivation of Planctomycetes and their phenomic and genomic characterization uncovers novel biology.</title>
        <authorList>
            <person name="Wiegand S."/>
            <person name="Jogler M."/>
            <person name="Boedeker C."/>
            <person name="Pinto D."/>
            <person name="Vollmers J."/>
            <person name="Rivas-Marin E."/>
            <person name="Kohn T."/>
            <person name="Peeters S.H."/>
            <person name="Heuer A."/>
            <person name="Rast P."/>
            <person name="Oberbeckmann S."/>
            <person name="Bunk B."/>
            <person name="Jeske O."/>
            <person name="Meyerdierks A."/>
            <person name="Storesund J.E."/>
            <person name="Kallscheuer N."/>
            <person name="Luecker S."/>
            <person name="Lage O.M."/>
            <person name="Pohl T."/>
            <person name="Merkel B.J."/>
            <person name="Hornburger P."/>
            <person name="Mueller R.-W."/>
            <person name="Bruemmer F."/>
            <person name="Labrenz M."/>
            <person name="Spormann A.M."/>
            <person name="Op Den Camp H."/>
            <person name="Overmann J."/>
            <person name="Amann R."/>
            <person name="Jetten M.S.M."/>
            <person name="Mascher T."/>
            <person name="Medema M.H."/>
            <person name="Devos D.P."/>
            <person name="Kaster A.-K."/>
            <person name="Ovreas L."/>
            <person name="Rohde M."/>
            <person name="Galperin M.Y."/>
            <person name="Jogler C."/>
        </authorList>
    </citation>
    <scope>NUCLEOTIDE SEQUENCE [LARGE SCALE GENOMIC DNA]</scope>
    <source>
        <strain evidence="2 3">Pan14r</strain>
    </source>
</reference>
<dbReference type="NCBIfam" id="TIGR00200">
    <property type="entry name" value="cinA_nterm"/>
    <property type="match status" value="1"/>
</dbReference>
<dbReference type="Proteomes" id="UP000317238">
    <property type="component" value="Unassembled WGS sequence"/>
</dbReference>
<dbReference type="SMART" id="SM00852">
    <property type="entry name" value="MoCF_biosynth"/>
    <property type="match status" value="1"/>
</dbReference>
<dbReference type="CDD" id="cd00885">
    <property type="entry name" value="cinA"/>
    <property type="match status" value="1"/>
</dbReference>
<dbReference type="Gene3D" id="3.30.70.2860">
    <property type="match status" value="1"/>
</dbReference>
<dbReference type="Gene3D" id="3.40.980.10">
    <property type="entry name" value="MoaB/Mog-like domain"/>
    <property type="match status" value="1"/>
</dbReference>
<organism evidence="2 3">
    <name type="scientific">Crateriforma conspicua</name>
    <dbReference type="NCBI Taxonomy" id="2527996"/>
    <lineage>
        <taxon>Bacteria</taxon>
        <taxon>Pseudomonadati</taxon>
        <taxon>Planctomycetota</taxon>
        <taxon>Planctomycetia</taxon>
        <taxon>Planctomycetales</taxon>
        <taxon>Planctomycetaceae</taxon>
        <taxon>Crateriforma</taxon>
    </lineage>
</organism>
<dbReference type="Pfam" id="PF00994">
    <property type="entry name" value="MoCF_biosynth"/>
    <property type="match status" value="1"/>
</dbReference>
<dbReference type="OrthoDB" id="9801454at2"/>
<dbReference type="InterPro" id="IPR008135">
    <property type="entry name" value="Competence-induced_CinA"/>
</dbReference>
<comment type="caution">
    <text evidence="2">The sequence shown here is derived from an EMBL/GenBank/DDBJ whole genome shotgun (WGS) entry which is preliminary data.</text>
</comment>
<evidence type="ECO:0000259" key="1">
    <source>
        <dbReference type="SMART" id="SM00852"/>
    </source>
</evidence>
<dbReference type="Pfam" id="PF18146">
    <property type="entry name" value="CinA_KH"/>
    <property type="match status" value="1"/>
</dbReference>
<protein>
    <submittedName>
        <fullName evidence="2">Putative competence-damage inducible protein</fullName>
    </submittedName>
</protein>
<gene>
    <name evidence="2" type="primary">cinA</name>
    <name evidence="2" type="ORF">Pan14r_01270</name>
</gene>
<dbReference type="InterPro" id="IPR036425">
    <property type="entry name" value="MoaB/Mog-like_dom_sf"/>
</dbReference>
<dbReference type="RefSeq" id="WP_145297656.1">
    <property type="nucleotide sequence ID" value="NZ_CP036319.1"/>
</dbReference>
<dbReference type="InterPro" id="IPR050101">
    <property type="entry name" value="CinA"/>
</dbReference>
<dbReference type="InterPro" id="IPR041424">
    <property type="entry name" value="CinA_KH"/>
</dbReference>
<dbReference type="AlphaFoldDB" id="A0A5C5XZA9"/>
<dbReference type="PANTHER" id="PTHR13939:SF0">
    <property type="entry name" value="NMN AMIDOHYDROLASE-LIKE PROTEIN YFAY"/>
    <property type="match status" value="1"/>
</dbReference>
<evidence type="ECO:0000313" key="2">
    <source>
        <dbReference type="EMBL" id="TWT67889.1"/>
    </source>
</evidence>
<accession>A0A5C5XZA9</accession>
<dbReference type="InterPro" id="IPR001453">
    <property type="entry name" value="MoaB/Mog_dom"/>
</dbReference>
<dbReference type="PIRSF" id="PIRSF006728">
    <property type="entry name" value="CinA"/>
    <property type="match status" value="1"/>
</dbReference>
<dbReference type="EMBL" id="SJPL01000001">
    <property type="protein sequence ID" value="TWT67889.1"/>
    <property type="molecule type" value="Genomic_DNA"/>
</dbReference>